<keyword evidence="10" id="KW-1185">Reference proteome</keyword>
<evidence type="ECO:0000256" key="2">
    <source>
        <dbReference type="ARBA" id="ARBA00022737"/>
    </source>
</evidence>
<keyword evidence="1" id="KW-0479">Metal-binding</keyword>
<dbReference type="OrthoDB" id="9987040at2759"/>
<feature type="domain" description="RING-type" evidence="8">
    <location>
        <begin position="21"/>
        <end position="61"/>
    </location>
</feature>
<dbReference type="Pfam" id="PF01436">
    <property type="entry name" value="NHL"/>
    <property type="match status" value="2"/>
</dbReference>
<feature type="compositionally biased region" description="Polar residues" evidence="7">
    <location>
        <begin position="88"/>
        <end position="106"/>
    </location>
</feature>
<organism evidence="9 10">
    <name type="scientific">Dreissena polymorpha</name>
    <name type="common">Zebra mussel</name>
    <name type="synonym">Mytilus polymorpha</name>
    <dbReference type="NCBI Taxonomy" id="45954"/>
    <lineage>
        <taxon>Eukaryota</taxon>
        <taxon>Metazoa</taxon>
        <taxon>Spiralia</taxon>
        <taxon>Lophotrochozoa</taxon>
        <taxon>Mollusca</taxon>
        <taxon>Bivalvia</taxon>
        <taxon>Autobranchia</taxon>
        <taxon>Heteroconchia</taxon>
        <taxon>Euheterodonta</taxon>
        <taxon>Imparidentia</taxon>
        <taxon>Neoheterodontei</taxon>
        <taxon>Myida</taxon>
        <taxon>Dreissenoidea</taxon>
        <taxon>Dreissenidae</taxon>
        <taxon>Dreissena</taxon>
    </lineage>
</organism>
<sequence length="561" mass="60646">MTALNNSMTIKARIREDFLTCPICFNSFTNPKALPCLHTFCLQCLVDYVKDNTQFPCPTCREVIVVPPQGMSAFKDDYRVISLQDTVGNNSLSPAQENHGPTNETAPDNRPVPAPRSRSPRPIPAPRNRSPVPATQFLPDLSAPEAETQKSDLNGENSSQNSASPSYENQSNYSNNDNSMQHFPQSENPAGPKMNYLTVSNLVSDGISGVAGAVGNTLTSISNYLGGQSSLHANILAPTSPYEFVPKPLDSLSNPYQNPPAEPINIYPQININPTGACSKGLLLEFGKYGPEIDNFLKPFGLAVNSKDEFIVTDRGGNRVFVFNSHGILACRFTTDCGVNGVAATRDGNILIAVNNDGSAIMRLYSIHGKLMQSVGKHFKFDHASGITVTQSDHVAISNIAADNVLVFTKNRSFSLKFGSKGGGNLHFKQPTHVTSTNKDYILVSDTGNHCLKLFDVQGNFKRSIGSHGNSCHQLDTPLGIACDANDNIIVADSNNFSVKIFSIKGDYVTTLVKDTHEIGPGVKPINVAVTSNNNVAVLLFGTGYGEVRIYKWRGGNQVGF</sequence>
<name>A0A9D3Z0F2_DREPO</name>
<dbReference type="AlphaFoldDB" id="A0A9D3Z0F2"/>
<dbReference type="GO" id="GO:0000209">
    <property type="term" value="P:protein polyubiquitination"/>
    <property type="evidence" value="ECO:0007669"/>
    <property type="project" value="TreeGrafter"/>
</dbReference>
<dbReference type="Proteomes" id="UP000828390">
    <property type="component" value="Unassembled WGS sequence"/>
</dbReference>
<reference evidence="9" key="1">
    <citation type="journal article" date="2019" name="bioRxiv">
        <title>The Genome of the Zebra Mussel, Dreissena polymorpha: A Resource for Invasive Species Research.</title>
        <authorList>
            <person name="McCartney M.A."/>
            <person name="Auch B."/>
            <person name="Kono T."/>
            <person name="Mallez S."/>
            <person name="Zhang Y."/>
            <person name="Obille A."/>
            <person name="Becker A."/>
            <person name="Abrahante J.E."/>
            <person name="Garbe J."/>
            <person name="Badalamenti J.P."/>
            <person name="Herman A."/>
            <person name="Mangelson H."/>
            <person name="Liachko I."/>
            <person name="Sullivan S."/>
            <person name="Sone E.D."/>
            <person name="Koren S."/>
            <person name="Silverstein K.A.T."/>
            <person name="Beckman K.B."/>
            <person name="Gohl D.M."/>
        </authorList>
    </citation>
    <scope>NUCLEOTIDE SEQUENCE</scope>
    <source>
        <strain evidence="9">Duluth1</strain>
        <tissue evidence="9">Whole animal</tissue>
    </source>
</reference>
<reference evidence="9" key="2">
    <citation type="submission" date="2020-11" db="EMBL/GenBank/DDBJ databases">
        <authorList>
            <person name="McCartney M.A."/>
            <person name="Auch B."/>
            <person name="Kono T."/>
            <person name="Mallez S."/>
            <person name="Becker A."/>
            <person name="Gohl D.M."/>
            <person name="Silverstein K.A.T."/>
            <person name="Koren S."/>
            <person name="Bechman K.B."/>
            <person name="Herman A."/>
            <person name="Abrahante J.E."/>
            <person name="Garbe J."/>
        </authorList>
    </citation>
    <scope>NUCLEOTIDE SEQUENCE</scope>
    <source>
        <strain evidence="9">Duluth1</strain>
        <tissue evidence="9">Whole animal</tissue>
    </source>
</reference>
<dbReference type="InterPro" id="IPR001258">
    <property type="entry name" value="NHL_repeat"/>
</dbReference>
<dbReference type="InterPro" id="IPR017907">
    <property type="entry name" value="Znf_RING_CS"/>
</dbReference>
<evidence type="ECO:0000256" key="7">
    <source>
        <dbReference type="SAM" id="MobiDB-lite"/>
    </source>
</evidence>
<dbReference type="EMBL" id="JAIWYP010000014">
    <property type="protein sequence ID" value="KAH3710443.1"/>
    <property type="molecule type" value="Genomic_DNA"/>
</dbReference>
<dbReference type="Gene3D" id="3.30.40.10">
    <property type="entry name" value="Zinc/RING finger domain, C3HC4 (zinc finger)"/>
    <property type="match status" value="1"/>
</dbReference>
<feature type="compositionally biased region" description="Polar residues" evidence="7">
    <location>
        <begin position="151"/>
        <end position="188"/>
    </location>
</feature>
<gene>
    <name evidence="9" type="ORF">DPMN_069925</name>
</gene>
<evidence type="ECO:0000313" key="9">
    <source>
        <dbReference type="EMBL" id="KAH3710443.1"/>
    </source>
</evidence>
<keyword evidence="3 5" id="KW-0863">Zinc-finger</keyword>
<feature type="region of interest" description="Disordered" evidence="7">
    <location>
        <begin position="88"/>
        <end position="192"/>
    </location>
</feature>
<dbReference type="SUPFAM" id="SSF101898">
    <property type="entry name" value="NHL repeat"/>
    <property type="match status" value="1"/>
</dbReference>
<dbReference type="PANTHER" id="PTHR24104:SF25">
    <property type="entry name" value="PROTEIN LIN-41"/>
    <property type="match status" value="1"/>
</dbReference>
<dbReference type="SMART" id="SM00184">
    <property type="entry name" value="RING"/>
    <property type="match status" value="1"/>
</dbReference>
<evidence type="ECO:0000259" key="8">
    <source>
        <dbReference type="PROSITE" id="PS50089"/>
    </source>
</evidence>
<evidence type="ECO:0000256" key="4">
    <source>
        <dbReference type="ARBA" id="ARBA00022833"/>
    </source>
</evidence>
<comment type="caution">
    <text evidence="9">The sequence shown here is derived from an EMBL/GenBank/DDBJ whole genome shotgun (WGS) entry which is preliminary data.</text>
</comment>
<evidence type="ECO:0000256" key="5">
    <source>
        <dbReference type="PROSITE-ProRule" id="PRU00175"/>
    </source>
</evidence>
<dbReference type="SUPFAM" id="SSF57850">
    <property type="entry name" value="RING/U-box"/>
    <property type="match status" value="1"/>
</dbReference>
<evidence type="ECO:0000256" key="1">
    <source>
        <dbReference type="ARBA" id="ARBA00022723"/>
    </source>
</evidence>
<dbReference type="PROSITE" id="PS50089">
    <property type="entry name" value="ZF_RING_2"/>
    <property type="match status" value="1"/>
</dbReference>
<dbReference type="GO" id="GO:0008270">
    <property type="term" value="F:zinc ion binding"/>
    <property type="evidence" value="ECO:0007669"/>
    <property type="project" value="UniProtKB-KW"/>
</dbReference>
<dbReference type="CDD" id="cd05819">
    <property type="entry name" value="NHL"/>
    <property type="match status" value="1"/>
</dbReference>
<dbReference type="InterPro" id="IPR011042">
    <property type="entry name" value="6-blade_b-propeller_TolB-like"/>
</dbReference>
<accession>A0A9D3Z0F2</accession>
<keyword evidence="2" id="KW-0677">Repeat</keyword>
<evidence type="ECO:0000256" key="3">
    <source>
        <dbReference type="ARBA" id="ARBA00022771"/>
    </source>
</evidence>
<dbReference type="InterPro" id="IPR013083">
    <property type="entry name" value="Znf_RING/FYVE/PHD"/>
</dbReference>
<dbReference type="PROSITE" id="PS51125">
    <property type="entry name" value="NHL"/>
    <property type="match status" value="3"/>
</dbReference>
<dbReference type="GO" id="GO:0061630">
    <property type="term" value="F:ubiquitin protein ligase activity"/>
    <property type="evidence" value="ECO:0007669"/>
    <property type="project" value="TreeGrafter"/>
</dbReference>
<feature type="repeat" description="NHL" evidence="6">
    <location>
        <begin position="415"/>
        <end position="458"/>
    </location>
</feature>
<evidence type="ECO:0000256" key="6">
    <source>
        <dbReference type="PROSITE-ProRule" id="PRU00504"/>
    </source>
</evidence>
<feature type="repeat" description="NHL" evidence="6">
    <location>
        <begin position="462"/>
        <end position="505"/>
    </location>
</feature>
<feature type="repeat" description="NHL" evidence="6">
    <location>
        <begin position="283"/>
        <end position="326"/>
    </location>
</feature>
<dbReference type="InterPro" id="IPR027370">
    <property type="entry name" value="Znf-RING_euk"/>
</dbReference>
<dbReference type="GO" id="GO:0043161">
    <property type="term" value="P:proteasome-mediated ubiquitin-dependent protein catabolic process"/>
    <property type="evidence" value="ECO:0007669"/>
    <property type="project" value="TreeGrafter"/>
</dbReference>
<proteinExistence type="predicted"/>
<dbReference type="InterPro" id="IPR001841">
    <property type="entry name" value="Znf_RING"/>
</dbReference>
<dbReference type="InterPro" id="IPR050952">
    <property type="entry name" value="TRIM-NHL_E3_ligases"/>
</dbReference>
<dbReference type="PROSITE" id="PS00518">
    <property type="entry name" value="ZF_RING_1"/>
    <property type="match status" value="1"/>
</dbReference>
<protein>
    <recommendedName>
        <fullName evidence="8">RING-type domain-containing protein</fullName>
    </recommendedName>
</protein>
<dbReference type="Gene3D" id="2.120.10.30">
    <property type="entry name" value="TolB, C-terminal domain"/>
    <property type="match status" value="2"/>
</dbReference>
<keyword evidence="4" id="KW-0862">Zinc</keyword>
<evidence type="ECO:0000313" key="10">
    <source>
        <dbReference type="Proteomes" id="UP000828390"/>
    </source>
</evidence>
<dbReference type="Pfam" id="PF13445">
    <property type="entry name" value="zf-RING_UBOX"/>
    <property type="match status" value="1"/>
</dbReference>
<dbReference type="PANTHER" id="PTHR24104">
    <property type="entry name" value="E3 UBIQUITIN-PROTEIN LIGASE NHLRC1-RELATED"/>
    <property type="match status" value="1"/>
</dbReference>